<feature type="domain" description="ParB-like N-terminal" evidence="3">
    <location>
        <begin position="14"/>
        <end position="118"/>
    </location>
</feature>
<dbReference type="CDD" id="cd16406">
    <property type="entry name" value="ParB_N_like"/>
    <property type="match status" value="1"/>
</dbReference>
<dbReference type="FunFam" id="1.10.10.2830:FF:000001">
    <property type="entry name" value="Chromosome partitioning protein ParB"/>
    <property type="match status" value="1"/>
</dbReference>
<dbReference type="RefSeq" id="WP_169574549.1">
    <property type="nucleotide sequence ID" value="NZ_JABBFV010000016.1"/>
</dbReference>
<comment type="similarity">
    <text evidence="1">Belongs to the ParB family.</text>
</comment>
<feature type="region of interest" description="Disordered" evidence="2">
    <location>
        <begin position="396"/>
        <end position="448"/>
    </location>
</feature>
<evidence type="ECO:0000313" key="4">
    <source>
        <dbReference type="EMBL" id="NML12093.1"/>
    </source>
</evidence>
<dbReference type="InterPro" id="IPR050336">
    <property type="entry name" value="Chromosome_partition/occlusion"/>
</dbReference>
<dbReference type="SMART" id="SM00470">
    <property type="entry name" value="ParB"/>
    <property type="match status" value="1"/>
</dbReference>
<name>A0A7X9WY74_9SPHN</name>
<dbReference type="GO" id="GO:0007059">
    <property type="term" value="P:chromosome segregation"/>
    <property type="evidence" value="ECO:0007669"/>
    <property type="project" value="TreeGrafter"/>
</dbReference>
<dbReference type="Pfam" id="PF02195">
    <property type="entry name" value="ParB_N"/>
    <property type="match status" value="1"/>
</dbReference>
<proteinExistence type="inferred from homology"/>
<dbReference type="EMBL" id="JABBFV010000016">
    <property type="protein sequence ID" value="NML12093.1"/>
    <property type="molecule type" value="Genomic_DNA"/>
</dbReference>
<dbReference type="InterPro" id="IPR003115">
    <property type="entry name" value="ParB_N"/>
</dbReference>
<dbReference type="Gene3D" id="1.10.10.2830">
    <property type="match status" value="1"/>
</dbReference>
<feature type="compositionally biased region" description="Acidic residues" evidence="2">
    <location>
        <begin position="396"/>
        <end position="407"/>
    </location>
</feature>
<organism evidence="4 5">
    <name type="scientific">Sphingobium psychrophilum</name>
    <dbReference type="NCBI Taxonomy" id="2728834"/>
    <lineage>
        <taxon>Bacteria</taxon>
        <taxon>Pseudomonadati</taxon>
        <taxon>Pseudomonadota</taxon>
        <taxon>Alphaproteobacteria</taxon>
        <taxon>Sphingomonadales</taxon>
        <taxon>Sphingomonadaceae</taxon>
        <taxon>Sphingobium</taxon>
    </lineage>
</organism>
<accession>A0A7X9WY74</accession>
<dbReference type="PANTHER" id="PTHR33375">
    <property type="entry name" value="CHROMOSOME-PARTITIONING PROTEIN PARB-RELATED"/>
    <property type="match status" value="1"/>
</dbReference>
<evidence type="ECO:0000259" key="3">
    <source>
        <dbReference type="SMART" id="SM00470"/>
    </source>
</evidence>
<keyword evidence="5" id="KW-1185">Reference proteome</keyword>
<gene>
    <name evidence="4" type="ORF">HHL08_18410</name>
</gene>
<dbReference type="SUPFAM" id="SSF110849">
    <property type="entry name" value="ParB/Sulfiredoxin"/>
    <property type="match status" value="1"/>
</dbReference>
<dbReference type="SUPFAM" id="SSF109709">
    <property type="entry name" value="KorB DNA-binding domain-like"/>
    <property type="match status" value="1"/>
</dbReference>
<evidence type="ECO:0000313" key="5">
    <source>
        <dbReference type="Proteomes" id="UP000519023"/>
    </source>
</evidence>
<dbReference type="InterPro" id="IPR036086">
    <property type="entry name" value="ParB/Sulfiredoxin_sf"/>
</dbReference>
<dbReference type="Proteomes" id="UP000519023">
    <property type="component" value="Unassembled WGS sequence"/>
</dbReference>
<comment type="caution">
    <text evidence="4">The sequence shown here is derived from an EMBL/GenBank/DDBJ whole genome shotgun (WGS) entry which is preliminary data.</text>
</comment>
<evidence type="ECO:0000256" key="2">
    <source>
        <dbReference type="SAM" id="MobiDB-lite"/>
    </source>
</evidence>
<dbReference type="GO" id="GO:0005694">
    <property type="term" value="C:chromosome"/>
    <property type="evidence" value="ECO:0007669"/>
    <property type="project" value="TreeGrafter"/>
</dbReference>
<dbReference type="Gene3D" id="3.90.1530.30">
    <property type="match status" value="1"/>
</dbReference>
<dbReference type="PANTHER" id="PTHR33375:SF7">
    <property type="entry name" value="CHROMOSOME 2-PARTITIONING PROTEIN PARB-RELATED"/>
    <property type="match status" value="1"/>
</dbReference>
<sequence length="705" mass="77194">MARQPAKITLSPSRDIPFDHLILSQSNVRRVKAGVSIPELAEDIARRTLLQSLNVRPVLDAEGQETGIFEVPAGGRRYRALEHLVKQKRLARTAPIPCIVKAADNDVSAEEDSYAENAHREQLHPLDQFRAMQAMVDKGSAAEDIAAHFMTTPAVVRQRLKLASVSPKLHDIYAEDGMSLDQLMAFTVSEDHERQEQVWEMLTHSFNKSAAYIRQRLTENSVRVADKRVLFVTVDAYVAAGGGVMRDLFEHDDGGWLTDPALLDRLVDAKLAAEGNRIGTEGWKWVATAVDLPWNATNGHREIVGAELPMTEAEQARLTALQAEIEQIETEWADDPNVPQDVYARIEGLETEIGQLVDRPMIFDPAEMAIAGAFVTIEADGSLCIERGYVRAEDEPVVEVGGEDDGSGVDPVSGEPIPGANHRGTAPNASGSAPTGTDEEDSDDDILKPLPDRLVADLTAWRTLALQDAFAQSPATAFATVLHALVLDTFYSYSRESCLQLSLNRVSFANPPAGLRDSAPARAIAERMKRWEDRLPESDKELWDALLAFDADEQASLFAHCTSLAVNAQAEIVPKYDNGRVSTHSVARRIAHSHVLAHAVGLDVVAAGWKPTVDGYFRSVTKPRILADVTEARGEQFAGMIDHLKKGDMAREAERLLEDVHWLPEPLRTPDADGGHGAVPDVDREGLKLPAFLDDDEAAYAIAAE</sequence>
<protein>
    <submittedName>
        <fullName evidence="4">ParB N-terminal domain-containing protein</fullName>
    </submittedName>
</protein>
<evidence type="ECO:0000256" key="1">
    <source>
        <dbReference type="ARBA" id="ARBA00006295"/>
    </source>
</evidence>
<dbReference type="AlphaFoldDB" id="A0A7X9WY74"/>
<reference evidence="4 5" key="1">
    <citation type="submission" date="2020-04" db="EMBL/GenBank/DDBJ databases">
        <title>Sphingobium sp. AR-3-1 isolated from Arctic soil.</title>
        <authorList>
            <person name="Dahal R.H."/>
            <person name="Chaudhary D.K."/>
        </authorList>
    </citation>
    <scope>NUCLEOTIDE SEQUENCE [LARGE SCALE GENOMIC DNA]</scope>
    <source>
        <strain evidence="4 5">AR-3-1</strain>
    </source>
</reference>
<dbReference type="FunFam" id="3.90.1530.30:FF:000002">
    <property type="entry name" value="Chromosome partitioning protein ParB"/>
    <property type="match status" value="1"/>
</dbReference>